<comment type="similarity">
    <text evidence="1 10">Belongs to the ArgJ family.</text>
</comment>
<dbReference type="Gene3D" id="3.60.70.12">
    <property type="entry name" value="L-amino peptidase D-ALA esterase/amidase"/>
    <property type="match status" value="1"/>
</dbReference>
<evidence type="ECO:0000256" key="7">
    <source>
        <dbReference type="ARBA" id="ARBA00023268"/>
    </source>
</evidence>
<dbReference type="PANTHER" id="PTHR23100">
    <property type="entry name" value="ARGININE BIOSYNTHESIS BIFUNCTIONAL PROTEIN ARGJ"/>
    <property type="match status" value="1"/>
</dbReference>
<dbReference type="GO" id="GO:0006526">
    <property type="term" value="P:L-arginine biosynthetic process"/>
    <property type="evidence" value="ECO:0007669"/>
    <property type="project" value="UniProtKB-UniRule"/>
</dbReference>
<comment type="pathway">
    <text evidence="10">Amino-acid biosynthesis; L-arginine biosynthesis; L-ornithine and N-acetyl-L-glutamate from L-glutamate and N(2)-acetyl-L-ornithine (cyclic): step 1/1.</text>
</comment>
<dbReference type="InterPro" id="IPR002813">
    <property type="entry name" value="Arg_biosynth_ArgJ"/>
</dbReference>
<dbReference type="InterPro" id="IPR016117">
    <property type="entry name" value="ArgJ-like_dom_sf"/>
</dbReference>
<dbReference type="Gene3D" id="3.10.20.340">
    <property type="entry name" value="ArgJ beta chain, C-terminal domain"/>
    <property type="match status" value="1"/>
</dbReference>
<feature type="active site" description="Nucleophile" evidence="10">
    <location>
        <position position="189"/>
    </location>
</feature>
<feature type="site" description="Involved in the stabilization of negative charge on the oxyanion by the formation of the oxyanion hole" evidence="10">
    <location>
        <position position="116"/>
    </location>
</feature>
<keyword evidence="7 10" id="KW-0511">Multifunctional enzyme</keyword>
<dbReference type="HAMAP" id="MF_01106">
    <property type="entry name" value="ArgJ"/>
    <property type="match status" value="1"/>
</dbReference>
<dbReference type="Pfam" id="PF01960">
    <property type="entry name" value="ArgJ"/>
    <property type="match status" value="1"/>
</dbReference>
<protein>
    <recommendedName>
        <fullName evidence="10">Arginine biosynthesis bifunctional protein ArgJ</fullName>
    </recommendedName>
    <domain>
        <recommendedName>
            <fullName evidence="10">Glutamate N-acetyltransferase</fullName>
            <ecNumber evidence="10">2.3.1.35</ecNumber>
        </recommendedName>
        <alternativeName>
            <fullName evidence="10">Ornithine acetyltransferase</fullName>
            <shortName evidence="10">OATase</shortName>
        </alternativeName>
        <alternativeName>
            <fullName evidence="10">Ornithine transacetylase</fullName>
        </alternativeName>
    </domain>
    <domain>
        <recommendedName>
            <fullName evidence="10">Amino-acid acetyltransferase</fullName>
            <ecNumber evidence="10">2.3.1.1</ecNumber>
        </recommendedName>
        <alternativeName>
            <fullName evidence="10">N-acetylglutamate synthase</fullName>
            <shortName evidence="10">AGSase</shortName>
        </alternativeName>
    </domain>
    <component>
        <recommendedName>
            <fullName evidence="10">Arginine biosynthesis bifunctional protein ArgJ alpha chain</fullName>
        </recommendedName>
    </component>
    <component>
        <recommendedName>
            <fullName evidence="10">Arginine biosynthesis bifunctional protein ArgJ beta chain</fullName>
        </recommendedName>
    </component>
</protein>
<evidence type="ECO:0000256" key="3">
    <source>
        <dbReference type="ARBA" id="ARBA00022571"/>
    </source>
</evidence>
<reference evidence="11 12" key="1">
    <citation type="submission" date="2016-10" db="EMBL/GenBank/DDBJ databases">
        <authorList>
            <person name="de Groot N.N."/>
        </authorList>
    </citation>
    <scope>NUCLEOTIDE SEQUENCE [LARGE SCALE GENOMIC DNA]</scope>
    <source>
        <strain evidence="11 12">DSM 18346</strain>
    </source>
</reference>
<keyword evidence="4 10" id="KW-0028">Amino-acid biosynthesis</keyword>
<feature type="site" description="Involved in the stabilization of negative charge on the oxyanion by the formation of the oxyanion hole" evidence="10">
    <location>
        <position position="115"/>
    </location>
</feature>
<comment type="subunit">
    <text evidence="2 10">Heterotetramer of two alpha and two beta chains.</text>
</comment>
<evidence type="ECO:0000256" key="5">
    <source>
        <dbReference type="ARBA" id="ARBA00022679"/>
    </source>
</evidence>
<comment type="function">
    <text evidence="10">Catalyzes two activities which are involved in the cyclic version of arginine biosynthesis: the synthesis of N-acetylglutamate from glutamate and acetyl-CoA as the acetyl donor, and of ornithine by transacetylation between N(2)-acetylornithine and glutamate.</text>
</comment>
<feature type="binding site" evidence="10">
    <location>
        <position position="275"/>
    </location>
    <ligand>
        <name>substrate</name>
    </ligand>
</feature>
<dbReference type="GO" id="GO:0005737">
    <property type="term" value="C:cytoplasm"/>
    <property type="evidence" value="ECO:0007669"/>
    <property type="project" value="UniProtKB-SubCell"/>
</dbReference>
<dbReference type="AlphaFoldDB" id="A0A1G8YV78"/>
<organism evidence="11 12">
    <name type="scientific">Natronincola ferrireducens</name>
    <dbReference type="NCBI Taxonomy" id="393762"/>
    <lineage>
        <taxon>Bacteria</taxon>
        <taxon>Bacillati</taxon>
        <taxon>Bacillota</taxon>
        <taxon>Clostridia</taxon>
        <taxon>Peptostreptococcales</taxon>
        <taxon>Natronincolaceae</taxon>
        <taxon>Natronincola</taxon>
    </lineage>
</organism>
<feature type="chain" id="PRO_5023359702" description="Arginine biosynthesis bifunctional protein ArgJ alpha chain" evidence="10">
    <location>
        <begin position="1"/>
        <end position="188"/>
    </location>
</feature>
<dbReference type="STRING" id="393762.SAMN05660472_00658"/>
<dbReference type="GO" id="GO:0004358">
    <property type="term" value="F:L-glutamate N-acetyltransferase activity, acting on acetyl-L-ornithine as donor"/>
    <property type="evidence" value="ECO:0007669"/>
    <property type="project" value="UniProtKB-UniRule"/>
</dbReference>
<evidence type="ECO:0000256" key="1">
    <source>
        <dbReference type="ARBA" id="ARBA00006774"/>
    </source>
</evidence>
<dbReference type="PANTHER" id="PTHR23100:SF0">
    <property type="entry name" value="ARGININE BIOSYNTHESIS BIFUNCTIONAL PROTEIN ARGJ, MITOCHONDRIAL"/>
    <property type="match status" value="1"/>
</dbReference>
<dbReference type="Proteomes" id="UP000198718">
    <property type="component" value="Unassembled WGS sequence"/>
</dbReference>
<evidence type="ECO:0000256" key="9">
    <source>
        <dbReference type="ARBA" id="ARBA00049439"/>
    </source>
</evidence>
<dbReference type="GO" id="GO:0006592">
    <property type="term" value="P:ornithine biosynthetic process"/>
    <property type="evidence" value="ECO:0007669"/>
    <property type="project" value="TreeGrafter"/>
</dbReference>
<dbReference type="SUPFAM" id="SSF56266">
    <property type="entry name" value="DmpA/ArgJ-like"/>
    <property type="match status" value="1"/>
</dbReference>
<feature type="binding site" evidence="10">
    <location>
        <position position="406"/>
    </location>
    <ligand>
        <name>substrate</name>
    </ligand>
</feature>
<feature type="chain" id="PRO_5023359703" description="Arginine biosynthesis bifunctional protein ArgJ beta chain" evidence="10">
    <location>
        <begin position="189"/>
        <end position="406"/>
    </location>
</feature>
<comment type="subcellular location">
    <subcellularLocation>
        <location evidence="10">Cytoplasm</location>
    </subcellularLocation>
</comment>
<evidence type="ECO:0000256" key="10">
    <source>
        <dbReference type="HAMAP-Rule" id="MF_01106"/>
    </source>
</evidence>
<dbReference type="UniPathway" id="UPA00068">
    <property type="reaction ID" value="UER00106"/>
</dbReference>
<dbReference type="NCBIfam" id="NF003802">
    <property type="entry name" value="PRK05388.1"/>
    <property type="match status" value="1"/>
</dbReference>
<dbReference type="EC" id="2.3.1.35" evidence="10"/>
<comment type="catalytic activity">
    <reaction evidence="10">
        <text>L-glutamate + acetyl-CoA = N-acetyl-L-glutamate + CoA + H(+)</text>
        <dbReference type="Rhea" id="RHEA:24292"/>
        <dbReference type="ChEBI" id="CHEBI:15378"/>
        <dbReference type="ChEBI" id="CHEBI:29985"/>
        <dbReference type="ChEBI" id="CHEBI:44337"/>
        <dbReference type="ChEBI" id="CHEBI:57287"/>
        <dbReference type="ChEBI" id="CHEBI:57288"/>
        <dbReference type="EC" id="2.3.1.1"/>
    </reaction>
</comment>
<feature type="binding site" evidence="10">
    <location>
        <position position="401"/>
    </location>
    <ligand>
        <name>substrate</name>
    </ligand>
</feature>
<evidence type="ECO:0000313" key="12">
    <source>
        <dbReference type="Proteomes" id="UP000198718"/>
    </source>
</evidence>
<comment type="catalytic activity">
    <reaction evidence="9 10">
        <text>N(2)-acetyl-L-ornithine + L-glutamate = N-acetyl-L-glutamate + L-ornithine</text>
        <dbReference type="Rhea" id="RHEA:15349"/>
        <dbReference type="ChEBI" id="CHEBI:29985"/>
        <dbReference type="ChEBI" id="CHEBI:44337"/>
        <dbReference type="ChEBI" id="CHEBI:46911"/>
        <dbReference type="ChEBI" id="CHEBI:57805"/>
        <dbReference type="EC" id="2.3.1.35"/>
    </reaction>
</comment>
<feature type="site" description="Cleavage; by autolysis" evidence="10">
    <location>
        <begin position="188"/>
        <end position="189"/>
    </location>
</feature>
<keyword evidence="6 10" id="KW-0068">Autocatalytic cleavage</keyword>
<evidence type="ECO:0000256" key="6">
    <source>
        <dbReference type="ARBA" id="ARBA00022813"/>
    </source>
</evidence>
<keyword evidence="12" id="KW-1185">Reference proteome</keyword>
<gene>
    <name evidence="10" type="primary">argJ</name>
    <name evidence="11" type="ORF">SAMN05660472_00658</name>
</gene>
<accession>A0A1G8YV78</accession>
<dbReference type="CDD" id="cd02152">
    <property type="entry name" value="OAT"/>
    <property type="match status" value="1"/>
</dbReference>
<dbReference type="EMBL" id="FNFP01000001">
    <property type="protein sequence ID" value="SDK06762.1"/>
    <property type="molecule type" value="Genomic_DNA"/>
</dbReference>
<keyword evidence="5 10" id="KW-0808">Transferase</keyword>
<keyword evidence="10" id="KW-0963">Cytoplasm</keyword>
<comment type="pathway">
    <text evidence="10">Amino-acid biosynthesis; L-arginine biosynthesis; N(2)-acetyl-L-ornithine from L-glutamate: step 1/4.</text>
</comment>
<dbReference type="OrthoDB" id="9804242at2"/>
<keyword evidence="8 10" id="KW-0012">Acyltransferase</keyword>
<keyword evidence="3 10" id="KW-0055">Arginine biosynthesis</keyword>
<dbReference type="NCBIfam" id="TIGR00120">
    <property type="entry name" value="ArgJ"/>
    <property type="match status" value="1"/>
</dbReference>
<dbReference type="InterPro" id="IPR042195">
    <property type="entry name" value="ArgJ_beta_C"/>
</dbReference>
<dbReference type="GO" id="GO:0004042">
    <property type="term" value="F:L-glutamate N-acetyltransferase activity"/>
    <property type="evidence" value="ECO:0007669"/>
    <property type="project" value="UniProtKB-UniRule"/>
</dbReference>
<evidence type="ECO:0000256" key="8">
    <source>
        <dbReference type="ARBA" id="ARBA00023315"/>
    </source>
</evidence>
<dbReference type="FunFam" id="3.10.20.340:FF:000001">
    <property type="entry name" value="Arginine biosynthesis bifunctional protein ArgJ, chloroplastic"/>
    <property type="match status" value="1"/>
</dbReference>
<dbReference type="FunFam" id="3.60.70.12:FF:000001">
    <property type="entry name" value="Arginine biosynthesis bifunctional protein ArgJ, chloroplastic"/>
    <property type="match status" value="1"/>
</dbReference>
<feature type="binding site" evidence="10">
    <location>
        <position position="152"/>
    </location>
    <ligand>
        <name>substrate</name>
    </ligand>
</feature>
<dbReference type="RefSeq" id="WP_090550216.1">
    <property type="nucleotide sequence ID" value="NZ_FNFP01000001.1"/>
</dbReference>
<sequence>MKNFHIFDGDVTSPKGFQASGVHIGIKKKKKDMALIVSDVLAEGAGVFTRNQVCAAPVLISKENIKKGKVQAIIINSGNANACTGKEGHKNALKMLELTAEELKLSSENVLVASTGVIGVPLPMDIVERGIKNAAKALSYGGGIAAAEGILTTDTGTKKIGVEVEIDGKKVTIGGIAKGSGMIHPNMATMLAFITTDAKIEGGFLQSLLKNTVDKTYNMITVDGDTSTNDSVCMMANGLADNNILQEAHPEIEKFKEAFHYVNEYLAKTIVRDGEGATKFLEVEVVNSKTFEDGKAIVKSILNSNLVKTAFFGEDGNWGRIMCSIGYADSAIEVEKVEIYLGDEKKTIKIVEKGEGTKFTEEEIGEVLKEKELKVVVDLKMGNEKARGWGCDLSYDYVKINGAYRT</sequence>
<dbReference type="EC" id="2.3.1.1" evidence="10"/>
<proteinExistence type="inferred from homology"/>
<feature type="binding site" evidence="10">
    <location>
        <position position="178"/>
    </location>
    <ligand>
        <name>substrate</name>
    </ligand>
</feature>
<evidence type="ECO:0000256" key="4">
    <source>
        <dbReference type="ARBA" id="ARBA00022605"/>
    </source>
</evidence>
<name>A0A1G8YV78_9FIRM</name>
<evidence type="ECO:0000313" key="11">
    <source>
        <dbReference type="EMBL" id="SDK06762.1"/>
    </source>
</evidence>
<feature type="binding site" evidence="10">
    <location>
        <position position="189"/>
    </location>
    <ligand>
        <name>substrate</name>
    </ligand>
</feature>
<evidence type="ECO:0000256" key="2">
    <source>
        <dbReference type="ARBA" id="ARBA00011475"/>
    </source>
</evidence>